<feature type="transmembrane region" description="Helical" evidence="2">
    <location>
        <begin position="130"/>
        <end position="147"/>
    </location>
</feature>
<evidence type="ECO:0000256" key="2">
    <source>
        <dbReference type="SAM" id="Phobius"/>
    </source>
</evidence>
<protein>
    <recommendedName>
        <fullName evidence="3">Heparan-alpha-glucosaminide N-acetyltransferase catalytic domain-containing protein</fullName>
    </recommendedName>
</protein>
<evidence type="ECO:0000313" key="5">
    <source>
        <dbReference type="Proteomes" id="UP000321103"/>
    </source>
</evidence>
<feature type="transmembrane region" description="Helical" evidence="2">
    <location>
        <begin position="363"/>
        <end position="380"/>
    </location>
</feature>
<feature type="transmembrane region" description="Helical" evidence="2">
    <location>
        <begin position="232"/>
        <end position="258"/>
    </location>
</feature>
<organism evidence="4 5">
    <name type="scientific">Kocuria turfanensis</name>
    <dbReference type="NCBI Taxonomy" id="388357"/>
    <lineage>
        <taxon>Bacteria</taxon>
        <taxon>Bacillati</taxon>
        <taxon>Actinomycetota</taxon>
        <taxon>Actinomycetes</taxon>
        <taxon>Micrococcales</taxon>
        <taxon>Micrococcaceae</taxon>
        <taxon>Kocuria</taxon>
    </lineage>
</organism>
<gene>
    <name evidence="4" type="ORF">KTU01_07730</name>
</gene>
<keyword evidence="2" id="KW-1133">Transmembrane helix</keyword>
<evidence type="ECO:0000313" key="4">
    <source>
        <dbReference type="EMBL" id="GEO94650.1"/>
    </source>
</evidence>
<feature type="transmembrane region" description="Helical" evidence="2">
    <location>
        <begin position="31"/>
        <end position="51"/>
    </location>
</feature>
<comment type="caution">
    <text evidence="4">The sequence shown here is derived from an EMBL/GenBank/DDBJ whole genome shotgun (WGS) entry which is preliminary data.</text>
</comment>
<dbReference type="AlphaFoldDB" id="A0A512IAC7"/>
<name>A0A512IAC7_9MICC</name>
<keyword evidence="5" id="KW-1185">Reference proteome</keyword>
<evidence type="ECO:0000259" key="3">
    <source>
        <dbReference type="Pfam" id="PF07786"/>
    </source>
</evidence>
<dbReference type="EMBL" id="BJZS01000022">
    <property type="protein sequence ID" value="GEO94650.1"/>
    <property type="molecule type" value="Genomic_DNA"/>
</dbReference>
<keyword evidence="2" id="KW-0472">Membrane</keyword>
<dbReference type="Pfam" id="PF07786">
    <property type="entry name" value="HGSNAT_cat"/>
    <property type="match status" value="1"/>
</dbReference>
<proteinExistence type="predicted"/>
<accession>A0A512IAC7</accession>
<evidence type="ECO:0000256" key="1">
    <source>
        <dbReference type="SAM" id="MobiDB-lite"/>
    </source>
</evidence>
<feature type="transmembrane region" description="Helical" evidence="2">
    <location>
        <begin position="63"/>
        <end position="86"/>
    </location>
</feature>
<dbReference type="STRING" id="388357.GCA_001580365_03291"/>
<feature type="transmembrane region" description="Helical" evidence="2">
    <location>
        <begin position="106"/>
        <end position="124"/>
    </location>
</feature>
<feature type="transmembrane region" description="Helical" evidence="2">
    <location>
        <begin position="304"/>
        <end position="327"/>
    </location>
</feature>
<feature type="transmembrane region" description="Helical" evidence="2">
    <location>
        <begin position="334"/>
        <end position="357"/>
    </location>
</feature>
<feature type="region of interest" description="Disordered" evidence="1">
    <location>
        <begin position="1"/>
        <end position="20"/>
    </location>
</feature>
<sequence length="413" mass="44274">MSAVDPTATRGGGTAVLNVPGPAGRRTKRRLIGVDAARGFALLGMVAVHTLPVWDEEAGRASLSWSLFAGHSAALFATLAGVSLAFLSGGRTPHTRRRLAGDRAGLVGRAAVIALVGFLVGFVAPPVNNILIYYGMFFLLAIPFLGLRIRHLLAASVLFAVLSPFLMQWSLDVLPAHVYGNPTLWNLVAEPVTVLSQLLLTGTYPALPYMSYLLAGLALGRMNLTSRRVQQWLVGVGAATALLAWTVSTAALLVFGVYERIWSATPWMSEEQIDSILVFGPEPSLPTTTLWWLTVPAPHSNTPAALFVSLGMAVFALGAFLLLARLIGKALTPLAAAGSMTFTLYTLHLLFLATGVYDLAPGFWFWMQLVVFGLLAVAWQRAVGQGPLEKLVARVSKGITRRVVARPPTDRAR</sequence>
<feature type="domain" description="Heparan-alpha-glucosaminide N-acetyltransferase catalytic" evidence="3">
    <location>
        <begin position="30"/>
        <end position="244"/>
    </location>
</feature>
<dbReference type="Proteomes" id="UP000321103">
    <property type="component" value="Unassembled WGS sequence"/>
</dbReference>
<feature type="transmembrane region" description="Helical" evidence="2">
    <location>
        <begin position="152"/>
        <end position="171"/>
    </location>
</feature>
<feature type="transmembrane region" description="Helical" evidence="2">
    <location>
        <begin position="191"/>
        <end position="220"/>
    </location>
</feature>
<reference evidence="4 5" key="1">
    <citation type="submission" date="2019-07" db="EMBL/GenBank/DDBJ databases">
        <title>Whole genome shotgun sequence of Kocuria turfanensis NBRC 107627.</title>
        <authorList>
            <person name="Hosoyama A."/>
            <person name="Uohara A."/>
            <person name="Ohji S."/>
            <person name="Ichikawa N."/>
        </authorList>
    </citation>
    <scope>NUCLEOTIDE SEQUENCE [LARGE SCALE GENOMIC DNA]</scope>
    <source>
        <strain evidence="4 5">NBRC 107627</strain>
    </source>
</reference>
<dbReference type="InterPro" id="IPR012429">
    <property type="entry name" value="HGSNAT_cat"/>
</dbReference>
<dbReference type="RefSeq" id="WP_062736651.1">
    <property type="nucleotide sequence ID" value="NZ_BJZS01000022.1"/>
</dbReference>
<keyword evidence="2" id="KW-0812">Transmembrane</keyword>